<comment type="subunit">
    <text evidence="15">Disulfide-linked heterodimer with the amino acid transport protein SLC3A2/4F2hc; this interaction mediates cell membrane localization.</text>
</comment>
<evidence type="ECO:0000256" key="16">
    <source>
        <dbReference type="ARBA" id="ARBA00071314"/>
    </source>
</evidence>
<evidence type="ECO:0000256" key="13">
    <source>
        <dbReference type="ARBA" id="ARBA00051652"/>
    </source>
</evidence>
<comment type="catalytic activity">
    <reaction evidence="12">
        <text>L-cystine(out) + L-glutamate(in) = L-cystine(in) + L-glutamate(out)</text>
        <dbReference type="Rhea" id="RHEA:70995"/>
        <dbReference type="ChEBI" id="CHEBI:29985"/>
        <dbReference type="ChEBI" id="CHEBI:35491"/>
    </reaction>
</comment>
<dbReference type="FunFam" id="1.20.1740.10:FF:000027">
    <property type="entry name" value="cystine/glutamate transporter isoform X1"/>
    <property type="match status" value="1"/>
</dbReference>
<dbReference type="GO" id="GO:0015179">
    <property type="term" value="F:L-amino acid transmembrane transporter activity"/>
    <property type="evidence" value="ECO:0007669"/>
    <property type="project" value="TreeGrafter"/>
</dbReference>
<keyword evidence="21" id="KW-1185">Reference proteome</keyword>
<feature type="transmembrane region" description="Helical" evidence="20">
    <location>
        <begin position="451"/>
        <end position="472"/>
    </location>
</feature>
<evidence type="ECO:0000256" key="11">
    <source>
        <dbReference type="ARBA" id="ARBA00023273"/>
    </source>
</evidence>
<dbReference type="GO" id="GO:0015813">
    <property type="term" value="P:L-glutamate transmembrane transport"/>
    <property type="evidence" value="ECO:0007669"/>
    <property type="project" value="UniProtKB-ARBA"/>
</dbReference>
<dbReference type="PANTHER" id="PTHR11785">
    <property type="entry name" value="AMINO ACID TRANSPORTER"/>
    <property type="match status" value="1"/>
</dbReference>
<dbReference type="GO" id="GO:0031528">
    <property type="term" value="C:microvillus membrane"/>
    <property type="evidence" value="ECO:0007669"/>
    <property type="project" value="UniProtKB-SubCell"/>
</dbReference>
<keyword evidence="3" id="KW-0813">Transport</keyword>
<dbReference type="KEGG" id="pmrn:116955370"/>
<dbReference type="PANTHER" id="PTHR11785:SF246">
    <property type="entry name" value="CYSTINE_GLUTAMATE TRANSPORTER"/>
    <property type="match status" value="1"/>
</dbReference>
<keyword evidence="6 20" id="KW-0812">Transmembrane</keyword>
<organism evidence="21 22">
    <name type="scientific">Petromyzon marinus</name>
    <name type="common">Sea lamprey</name>
    <dbReference type="NCBI Taxonomy" id="7757"/>
    <lineage>
        <taxon>Eukaryota</taxon>
        <taxon>Metazoa</taxon>
        <taxon>Chordata</taxon>
        <taxon>Craniata</taxon>
        <taxon>Vertebrata</taxon>
        <taxon>Cyclostomata</taxon>
        <taxon>Hyperoartia</taxon>
        <taxon>Petromyzontiformes</taxon>
        <taxon>Petromyzontidae</taxon>
        <taxon>Petromyzon</taxon>
    </lineage>
</organism>
<evidence type="ECO:0000256" key="3">
    <source>
        <dbReference type="ARBA" id="ARBA00022448"/>
    </source>
</evidence>
<proteinExistence type="inferred from homology"/>
<evidence type="ECO:0000256" key="15">
    <source>
        <dbReference type="ARBA" id="ARBA00065438"/>
    </source>
</evidence>
<dbReference type="InterPro" id="IPR050598">
    <property type="entry name" value="AminoAcid_Transporter"/>
</dbReference>
<name>A0AAJ7UAR4_PETMA</name>
<sequence>MSSPIGGGGGGDVGVCDVTDASRRRPVSAPPAAGPGPVALRRKIGLWRGVSVLVGTVVGSGVFISPSGVLRHSGSPGWALAVWLACGLLSLLGALSYAELGTTYHKSGGHYVYLLETLGPATAFLRLWAEFIIVRPAITAVVALAFGRYALAPAFSPCPPPLLAVQLVTALAVTLVVFVNAWSVSWTARIQAVLVVVKLGAIALIAVPGLVHIARGHTENFVGAFVVRPERSVGTLPLALYAGMFAYAGWFYMNFVTEEVKSPERTLPLAICISMAIVTASYLVMNVAYLAVLSEPAILASPAVAMNFAEKTLGSFSTIIPILVSLSCMGSMLGGFFASARMFFVASRESHWPRLFSMIHVRRHTPLPAVLLLYPLLLCMVFVGDVYSLLHFCSAPRWFFMGLVTLGLVRQRLRRPGIQRPFRVPLLVPVTFTLCCLGMVLASLYADPVNVGVGFLITLTGAPVYALTASPWGRRLRRRWRWADRLLARLTVEMQLLMEVVPQEVVTY</sequence>
<feature type="transmembrane region" description="Helical" evidence="20">
    <location>
        <begin position="136"/>
        <end position="156"/>
    </location>
</feature>
<evidence type="ECO:0000256" key="19">
    <source>
        <dbReference type="ARBA" id="ARBA00080978"/>
    </source>
</evidence>
<feature type="transmembrane region" description="Helical" evidence="20">
    <location>
        <begin position="389"/>
        <end position="409"/>
    </location>
</feature>
<feature type="transmembrane region" description="Helical" evidence="20">
    <location>
        <begin position="193"/>
        <end position="214"/>
    </location>
</feature>
<keyword evidence="9 20" id="KW-0472">Membrane</keyword>
<evidence type="ECO:0000256" key="14">
    <source>
        <dbReference type="ARBA" id="ARBA00051885"/>
    </source>
</evidence>
<evidence type="ECO:0000256" key="1">
    <source>
        <dbReference type="ARBA" id="ARBA00004475"/>
    </source>
</evidence>
<evidence type="ECO:0000256" key="9">
    <source>
        <dbReference type="ARBA" id="ARBA00023136"/>
    </source>
</evidence>
<evidence type="ECO:0000256" key="8">
    <source>
        <dbReference type="ARBA" id="ARBA00022989"/>
    </source>
</evidence>
<evidence type="ECO:0000256" key="5">
    <source>
        <dbReference type="ARBA" id="ARBA00022553"/>
    </source>
</evidence>
<feature type="transmembrane region" description="Helical" evidence="20">
    <location>
        <begin position="45"/>
        <end position="65"/>
    </location>
</feature>
<evidence type="ECO:0000313" key="21">
    <source>
        <dbReference type="Proteomes" id="UP001318040"/>
    </source>
</evidence>
<evidence type="ECO:0000256" key="4">
    <source>
        <dbReference type="ARBA" id="ARBA00022475"/>
    </source>
</evidence>
<comment type="similarity">
    <text evidence="2">Belongs to the amino acid-polyamine-organocation (APC) superfamily. L-type amino acid transporter (LAT) (TC 2.A.3.8) family.</text>
</comment>
<comment type="catalytic activity">
    <reaction evidence="13">
        <text>N-acetyl-L-cysteine(out) + L-glutamate(in) = N-acetyl-L-cysteine(in) + L-glutamate(out)</text>
        <dbReference type="Rhea" id="RHEA:74567"/>
        <dbReference type="ChEBI" id="CHEBI:29985"/>
        <dbReference type="ChEBI" id="CHEBI:78236"/>
    </reaction>
</comment>
<feature type="transmembrane region" description="Helical" evidence="20">
    <location>
        <begin position="421"/>
        <end position="445"/>
    </location>
</feature>
<keyword evidence="10" id="KW-1015">Disulfide bond</keyword>
<evidence type="ECO:0000256" key="20">
    <source>
        <dbReference type="SAM" id="Phobius"/>
    </source>
</evidence>
<keyword evidence="4" id="KW-1003">Cell membrane</keyword>
<feature type="transmembrane region" description="Helical" evidence="20">
    <location>
        <begin position="162"/>
        <end position="181"/>
    </location>
</feature>
<protein>
    <recommendedName>
        <fullName evidence="16">Cystine/glutamate transporter</fullName>
    </recommendedName>
    <alternativeName>
        <fullName evidence="18">Amino acid transport system xc-</fullName>
    </alternativeName>
    <alternativeName>
        <fullName evidence="19">Solute carrier family 7 member 11</fullName>
    </alternativeName>
    <alternativeName>
        <fullName evidence="17">xCT</fullName>
    </alternativeName>
</protein>
<evidence type="ECO:0000256" key="2">
    <source>
        <dbReference type="ARBA" id="ARBA00007040"/>
    </source>
</evidence>
<evidence type="ECO:0000256" key="12">
    <source>
        <dbReference type="ARBA" id="ARBA00050407"/>
    </source>
</evidence>
<dbReference type="Pfam" id="PF13520">
    <property type="entry name" value="AA_permease_2"/>
    <property type="match status" value="1"/>
</dbReference>
<dbReference type="PIRSF" id="PIRSF006060">
    <property type="entry name" value="AA_transporter"/>
    <property type="match status" value="1"/>
</dbReference>
<keyword evidence="11" id="KW-0966">Cell projection</keyword>
<evidence type="ECO:0000256" key="7">
    <source>
        <dbReference type="ARBA" id="ARBA00022970"/>
    </source>
</evidence>
<evidence type="ECO:0000256" key="6">
    <source>
        <dbReference type="ARBA" id="ARBA00022692"/>
    </source>
</evidence>
<comment type="subcellular location">
    <subcellularLocation>
        <location evidence="1">Cell projection</location>
        <location evidence="1">Microvillus membrane</location>
        <topology evidence="1">Multi-pass membrane protein</topology>
    </subcellularLocation>
</comment>
<dbReference type="GO" id="GO:0015811">
    <property type="term" value="P:L-cystine transport"/>
    <property type="evidence" value="ECO:0007669"/>
    <property type="project" value="UniProtKB-ARBA"/>
</dbReference>
<dbReference type="Proteomes" id="UP001318040">
    <property type="component" value="Chromosome 59"/>
</dbReference>
<evidence type="ECO:0000256" key="18">
    <source>
        <dbReference type="ARBA" id="ARBA00079117"/>
    </source>
</evidence>
<feature type="transmembrane region" description="Helical" evidence="20">
    <location>
        <begin position="365"/>
        <end position="383"/>
    </location>
</feature>
<evidence type="ECO:0000313" key="22">
    <source>
        <dbReference type="RefSeq" id="XP_032832289.1"/>
    </source>
</evidence>
<reference evidence="22" key="1">
    <citation type="submission" date="2025-08" db="UniProtKB">
        <authorList>
            <consortium name="RefSeq"/>
        </authorList>
    </citation>
    <scope>IDENTIFICATION</scope>
    <source>
        <tissue evidence="22">Sperm</tissue>
    </source>
</reference>
<dbReference type="AlphaFoldDB" id="A0AAJ7UAR4"/>
<keyword evidence="7" id="KW-0029">Amino-acid transport</keyword>
<comment type="catalytic activity">
    <reaction evidence="14">
        <text>an L-alpha-amino acid(in) + L-kynurenine(out) = an L-alpha-amino acid(out) + L-kynurenine(in)</text>
        <dbReference type="Rhea" id="RHEA:71191"/>
        <dbReference type="ChEBI" id="CHEBI:57959"/>
        <dbReference type="ChEBI" id="CHEBI:59869"/>
    </reaction>
</comment>
<feature type="transmembrane region" description="Helical" evidence="20">
    <location>
        <begin position="77"/>
        <end position="98"/>
    </location>
</feature>
<gene>
    <name evidence="22" type="primary">LOC116955370</name>
</gene>
<evidence type="ECO:0000256" key="10">
    <source>
        <dbReference type="ARBA" id="ARBA00023157"/>
    </source>
</evidence>
<evidence type="ECO:0000256" key="17">
    <source>
        <dbReference type="ARBA" id="ARBA00078584"/>
    </source>
</evidence>
<dbReference type="Gene3D" id="1.20.1740.10">
    <property type="entry name" value="Amino acid/polyamine transporter I"/>
    <property type="match status" value="1"/>
</dbReference>
<dbReference type="RefSeq" id="XP_032832289.1">
    <property type="nucleotide sequence ID" value="XM_032976398.1"/>
</dbReference>
<keyword evidence="5" id="KW-0597">Phosphoprotein</keyword>
<feature type="transmembrane region" description="Helical" evidence="20">
    <location>
        <begin position="319"/>
        <end position="344"/>
    </location>
</feature>
<accession>A0AAJ7UAR4</accession>
<dbReference type="InterPro" id="IPR002293">
    <property type="entry name" value="AA/rel_permease1"/>
</dbReference>
<keyword evidence="8 20" id="KW-1133">Transmembrane helix</keyword>
<feature type="transmembrane region" description="Helical" evidence="20">
    <location>
        <begin position="234"/>
        <end position="255"/>
    </location>
</feature>
<feature type="transmembrane region" description="Helical" evidence="20">
    <location>
        <begin position="267"/>
        <end position="292"/>
    </location>
</feature>
<dbReference type="GO" id="GO:0043067">
    <property type="term" value="P:regulation of programmed cell death"/>
    <property type="evidence" value="ECO:0007669"/>
    <property type="project" value="UniProtKB-ARBA"/>
</dbReference>